<dbReference type="GO" id="GO:0000139">
    <property type="term" value="C:Golgi membrane"/>
    <property type="evidence" value="ECO:0007669"/>
    <property type="project" value="UniProtKB-SubCell"/>
</dbReference>
<keyword evidence="5" id="KW-0653">Protein transport</keyword>
<comment type="subcellular location">
    <subcellularLocation>
        <location evidence="1">Golgi apparatus membrane</location>
        <topology evidence="1">Peripheral membrane protein</topology>
    </subcellularLocation>
</comment>
<dbReference type="EMBL" id="JALLBG020000021">
    <property type="protein sequence ID" value="KAL3771726.1"/>
    <property type="molecule type" value="Genomic_DNA"/>
</dbReference>
<reference evidence="10 11" key="1">
    <citation type="submission" date="2024-10" db="EMBL/GenBank/DDBJ databases">
        <title>Updated reference genomes for cyclostephanoid diatoms.</title>
        <authorList>
            <person name="Roberts W.R."/>
            <person name="Alverson A.J."/>
        </authorList>
    </citation>
    <scope>NUCLEOTIDE SEQUENCE [LARGE SCALE GENOMIC DNA]</scope>
    <source>
        <strain evidence="10 11">AJA232-27</strain>
    </source>
</reference>
<organism evidence="10 11">
    <name type="scientific">Discostella pseudostelligera</name>
    <dbReference type="NCBI Taxonomy" id="259834"/>
    <lineage>
        <taxon>Eukaryota</taxon>
        <taxon>Sar</taxon>
        <taxon>Stramenopiles</taxon>
        <taxon>Ochrophyta</taxon>
        <taxon>Bacillariophyta</taxon>
        <taxon>Coscinodiscophyceae</taxon>
        <taxon>Thalassiosirophycidae</taxon>
        <taxon>Stephanodiscales</taxon>
        <taxon>Stephanodiscaceae</taxon>
        <taxon>Discostella</taxon>
    </lineage>
</organism>
<feature type="region of interest" description="Disordered" evidence="9">
    <location>
        <begin position="324"/>
        <end position="347"/>
    </location>
</feature>
<dbReference type="Proteomes" id="UP001530293">
    <property type="component" value="Unassembled WGS sequence"/>
</dbReference>
<evidence type="ECO:0000256" key="6">
    <source>
        <dbReference type="ARBA" id="ARBA00023034"/>
    </source>
</evidence>
<dbReference type="PANTHER" id="PTHR21443:SF0">
    <property type="entry name" value="CONSERVED OLIGOMERIC GOLGI COMPLEX SUBUNIT 7"/>
    <property type="match status" value="1"/>
</dbReference>
<comment type="caution">
    <text evidence="10">The sequence shown here is derived from an EMBL/GenBank/DDBJ whole genome shotgun (WGS) entry which is preliminary data.</text>
</comment>
<evidence type="ECO:0000256" key="8">
    <source>
        <dbReference type="ARBA" id="ARBA00031345"/>
    </source>
</evidence>
<sequence>MTTINDTATNNLEERLSALLSSPDNFSAAQYLNLALSTDSVANDATSTSNNTITDAFTDEYQIFERRMASTALQLQMRTRSCHDEISRIGAELHAIIPRCAADITRLRSGLEGMEMDVRGMLLWQDQQQQEESKKNTTIEELMEDVGKSSSNSNNTANPLATLRTLLALRTHLTSTRSILAAASGWDDTMDSVPALLAANPPDLLGAVEAATLRKAPPDLLGAVEALVRLEAGARALHCVPGGREERDVSLRKLRSQIEAMLRPRLHHALGNMDTRLGPLRQCVEMYSALGRMETLREEYVRMRPAEIHALWFSFGGGGGGSVGNSKRRVVGSDNDGSNEEKRSNDGAVKEGLVEDFDFNEDDDGDEVDVASHINSGIASKSHHATAAPTAKQFIEFLPTFFDSVLELLAKERTQARSVFGPELSSSVVARVLLECFRPLVASFGKRLGSLCPAPGKGLSTIGSGSVDGGVGGMEAIAAAYESTVRFLSLAYDQMEAWEGHSLKEKGNSAGGDRNEALRLIRSSFLLIASPFVPYQHALADAERDPMGEAATVVAKDVRGVVNFEDADERFGYLAPFIFPLAEAAINRFELLNSGYNAPATLSSVDKLISNHSAELAIAMGTLSTNASNNSGPEFDEQHVNCALEILRIAGMFKRNLRSFESSVRDRLIVLSKEMTESVLDDDTATIPDGLTPSQIRAMLAKEACDPTPTSIDVAGGKVPLSVVQLRRLCGSNPPALFPTALNSTSRLARSCLSLVFEVCSAIPERHLRGISALPVWKQDGGGSDGMEESYGILPQPFITQVGEHMLALVQALEPFASDADALGLANEVMSGVMEVAVQPWKEFVAAAGCSFSEDGKSFLETLMRGVGLQRYFLDDDHETLEEGARDQKEGEGDEEEDADARASAAFCNQWLDVVGLAVTGRLLERTMRIPRLGRKGAEHLAADMNYILNVFTALGVSGHPHPLLGYVAQLVTLDDQLLRSKIQRRRSDNEVSDALEVIKRVELRIAYVRSISV</sequence>
<evidence type="ECO:0000256" key="1">
    <source>
        <dbReference type="ARBA" id="ARBA00004395"/>
    </source>
</evidence>
<keyword evidence="4" id="KW-0813">Transport</keyword>
<comment type="similarity">
    <text evidence="2">Belongs to the COG7 family.</text>
</comment>
<proteinExistence type="inferred from homology"/>
<name>A0ABD3NBQ9_9STRA</name>
<dbReference type="InterPro" id="IPR019335">
    <property type="entry name" value="COG7"/>
</dbReference>
<dbReference type="GO" id="GO:0015031">
    <property type="term" value="P:protein transport"/>
    <property type="evidence" value="ECO:0007669"/>
    <property type="project" value="UniProtKB-KW"/>
</dbReference>
<evidence type="ECO:0000256" key="2">
    <source>
        <dbReference type="ARBA" id="ARBA00005831"/>
    </source>
</evidence>
<evidence type="ECO:0000313" key="10">
    <source>
        <dbReference type="EMBL" id="KAL3771726.1"/>
    </source>
</evidence>
<evidence type="ECO:0000256" key="4">
    <source>
        <dbReference type="ARBA" id="ARBA00022448"/>
    </source>
</evidence>
<evidence type="ECO:0000256" key="7">
    <source>
        <dbReference type="ARBA" id="ARBA00023136"/>
    </source>
</evidence>
<dbReference type="AlphaFoldDB" id="A0ABD3NBQ9"/>
<protein>
    <recommendedName>
        <fullName evidence="3">Conserved oligomeric Golgi complex subunit 7</fullName>
    </recommendedName>
    <alternativeName>
        <fullName evidence="8">Component of oligomeric Golgi complex 7</fullName>
    </alternativeName>
</protein>
<evidence type="ECO:0000256" key="9">
    <source>
        <dbReference type="SAM" id="MobiDB-lite"/>
    </source>
</evidence>
<evidence type="ECO:0000313" key="11">
    <source>
        <dbReference type="Proteomes" id="UP001530293"/>
    </source>
</evidence>
<keyword evidence="11" id="KW-1185">Reference proteome</keyword>
<evidence type="ECO:0000256" key="5">
    <source>
        <dbReference type="ARBA" id="ARBA00022927"/>
    </source>
</evidence>
<keyword evidence="7" id="KW-0472">Membrane</keyword>
<dbReference type="PANTHER" id="PTHR21443">
    <property type="entry name" value="CONSERVED OLIGOMERIC GOLGI COMPLEX COMPONENT 7"/>
    <property type="match status" value="1"/>
</dbReference>
<dbReference type="Pfam" id="PF10191">
    <property type="entry name" value="COG7"/>
    <property type="match status" value="1"/>
</dbReference>
<accession>A0ABD3NBQ9</accession>
<evidence type="ECO:0000256" key="3">
    <source>
        <dbReference type="ARBA" id="ARBA00020984"/>
    </source>
</evidence>
<gene>
    <name evidence="10" type="ORF">ACHAWU_010037</name>
</gene>
<keyword evidence="6" id="KW-0333">Golgi apparatus</keyword>